<dbReference type="GO" id="GO:0016301">
    <property type="term" value="F:kinase activity"/>
    <property type="evidence" value="ECO:0007669"/>
    <property type="project" value="UniProtKB-KW"/>
</dbReference>
<accession>A0A6L5Y3H9</accession>
<dbReference type="FunFam" id="2.70.70.10:FF:000001">
    <property type="entry name" value="PTS system glucose-specific IIA component"/>
    <property type="match status" value="1"/>
</dbReference>
<keyword evidence="4" id="KW-0808">Transferase</keyword>
<reference evidence="8 9" key="1">
    <citation type="submission" date="2019-08" db="EMBL/GenBank/DDBJ databases">
        <title>In-depth cultivation of the pig gut microbiome towards novel bacterial diversity and tailored functional studies.</title>
        <authorList>
            <person name="Wylensek D."/>
            <person name="Hitch T.C.A."/>
            <person name="Clavel T."/>
        </authorList>
    </citation>
    <scope>NUCLEOTIDE SEQUENCE [LARGE SCALE GENOMIC DNA]</scope>
    <source>
        <strain evidence="8 9">WCA-693-APC-MOT-I</strain>
    </source>
</reference>
<dbReference type="PANTHER" id="PTHR45008">
    <property type="entry name" value="PTS SYSTEM GLUCOSE-SPECIFIC EIIA COMPONENT"/>
    <property type="match status" value="1"/>
</dbReference>
<dbReference type="GO" id="GO:0005737">
    <property type="term" value="C:cytoplasm"/>
    <property type="evidence" value="ECO:0007669"/>
    <property type="project" value="UniProtKB-SubCell"/>
</dbReference>
<comment type="caution">
    <text evidence="8">The sequence shown here is derived from an EMBL/GenBank/DDBJ whole genome shotgun (WGS) entry which is preliminary data.</text>
</comment>
<evidence type="ECO:0000313" key="9">
    <source>
        <dbReference type="Proteomes" id="UP000482209"/>
    </source>
</evidence>
<dbReference type="InterPro" id="IPR050890">
    <property type="entry name" value="PTS_EIIA_component"/>
</dbReference>
<dbReference type="Gene3D" id="2.70.70.10">
    <property type="entry name" value="Glucose Permease (Domain IIA)"/>
    <property type="match status" value="1"/>
</dbReference>
<proteinExistence type="predicted"/>
<dbReference type="PANTHER" id="PTHR45008:SF1">
    <property type="entry name" value="PTS SYSTEM GLUCOSE-SPECIFIC EIIA COMPONENT"/>
    <property type="match status" value="1"/>
</dbReference>
<gene>
    <name evidence="8" type="ORF">FYJ58_13745</name>
</gene>
<dbReference type="InterPro" id="IPR011055">
    <property type="entry name" value="Dup_hybrid_motif"/>
</dbReference>
<keyword evidence="3 8" id="KW-0762">Sugar transport</keyword>
<evidence type="ECO:0000259" key="7">
    <source>
        <dbReference type="PROSITE" id="PS51093"/>
    </source>
</evidence>
<keyword evidence="9" id="KW-1185">Reference proteome</keyword>
<comment type="subcellular location">
    <subcellularLocation>
        <location evidence="1">Cytoplasm</location>
    </subcellularLocation>
</comment>
<evidence type="ECO:0000256" key="5">
    <source>
        <dbReference type="ARBA" id="ARBA00022683"/>
    </source>
</evidence>
<organism evidence="8 9">
    <name type="scientific">Velocimicrobium porci</name>
    <dbReference type="NCBI Taxonomy" id="2606634"/>
    <lineage>
        <taxon>Bacteria</taxon>
        <taxon>Bacillati</taxon>
        <taxon>Bacillota</taxon>
        <taxon>Clostridia</taxon>
        <taxon>Lachnospirales</taxon>
        <taxon>Lachnospiraceae</taxon>
        <taxon>Velocimicrobium</taxon>
    </lineage>
</organism>
<dbReference type="EMBL" id="VUMT01000037">
    <property type="protein sequence ID" value="MSS64918.1"/>
    <property type="molecule type" value="Genomic_DNA"/>
</dbReference>
<sequence length="160" mass="17495">MLNKLKNMWKKEEKIGSPIRGEAVSIKEVNDPTFSDEILGKGIAIKPLTGRVVAPCDGTISMVFDTKHALSITTEHGAELLIHVGLDTVNLKGQFFEAKVSAGEHVKAGTLLLEFDIEKIKEEGYDTICPIVVCNSQEFSNIEAITGEVSELTEVLKIIQ</sequence>
<dbReference type="PROSITE" id="PS00371">
    <property type="entry name" value="PTS_EIIA_TYPE_1_HIS"/>
    <property type="match status" value="1"/>
</dbReference>
<keyword evidence="6" id="KW-0418">Kinase</keyword>
<evidence type="ECO:0000256" key="4">
    <source>
        <dbReference type="ARBA" id="ARBA00022679"/>
    </source>
</evidence>
<evidence type="ECO:0000256" key="3">
    <source>
        <dbReference type="ARBA" id="ARBA00022597"/>
    </source>
</evidence>
<dbReference type="PROSITE" id="PS51093">
    <property type="entry name" value="PTS_EIIA_TYPE_1"/>
    <property type="match status" value="1"/>
</dbReference>
<dbReference type="Pfam" id="PF00358">
    <property type="entry name" value="PTS_EIIA_1"/>
    <property type="match status" value="1"/>
</dbReference>
<dbReference type="InterPro" id="IPR001127">
    <property type="entry name" value="PTS_EIIA_1_perm"/>
</dbReference>
<feature type="domain" description="PTS EIIA type-1" evidence="7">
    <location>
        <begin position="31"/>
        <end position="135"/>
    </location>
</feature>
<keyword evidence="2" id="KW-0813">Transport</keyword>
<evidence type="ECO:0000256" key="6">
    <source>
        <dbReference type="ARBA" id="ARBA00022777"/>
    </source>
</evidence>
<keyword evidence="5" id="KW-0598">Phosphotransferase system</keyword>
<dbReference type="RefSeq" id="WP_154520284.1">
    <property type="nucleotide sequence ID" value="NZ_VUMT01000037.1"/>
</dbReference>
<name>A0A6L5Y3H9_9FIRM</name>
<dbReference type="Proteomes" id="UP000482209">
    <property type="component" value="Unassembled WGS sequence"/>
</dbReference>
<dbReference type="SUPFAM" id="SSF51261">
    <property type="entry name" value="Duplicated hybrid motif"/>
    <property type="match status" value="1"/>
</dbReference>
<evidence type="ECO:0000256" key="1">
    <source>
        <dbReference type="ARBA" id="ARBA00004496"/>
    </source>
</evidence>
<dbReference type="GO" id="GO:0009401">
    <property type="term" value="P:phosphoenolpyruvate-dependent sugar phosphotransferase system"/>
    <property type="evidence" value="ECO:0007669"/>
    <property type="project" value="UniProtKB-KW"/>
</dbReference>
<evidence type="ECO:0000313" key="8">
    <source>
        <dbReference type="EMBL" id="MSS64918.1"/>
    </source>
</evidence>
<dbReference type="AlphaFoldDB" id="A0A6L5Y3H9"/>
<dbReference type="NCBIfam" id="TIGR00830">
    <property type="entry name" value="PTBA"/>
    <property type="match status" value="1"/>
</dbReference>
<protein>
    <submittedName>
        <fullName evidence="8">PTS glucose transporter subunit IIA</fullName>
    </submittedName>
</protein>
<evidence type="ECO:0000256" key="2">
    <source>
        <dbReference type="ARBA" id="ARBA00022448"/>
    </source>
</evidence>